<dbReference type="SUPFAM" id="SSF63829">
    <property type="entry name" value="Calcium-dependent phosphotriesterase"/>
    <property type="match status" value="1"/>
</dbReference>
<dbReference type="Proteomes" id="UP000504629">
    <property type="component" value="Unplaced"/>
</dbReference>
<dbReference type="InterPro" id="IPR050952">
    <property type="entry name" value="TRIM-NHL_E3_ligases"/>
</dbReference>
<dbReference type="SUPFAM" id="SSF57850">
    <property type="entry name" value="RING/U-box"/>
    <property type="match status" value="1"/>
</dbReference>
<dbReference type="Gene3D" id="2.120.10.30">
    <property type="entry name" value="TolB, C-terminal domain"/>
    <property type="match status" value="2"/>
</dbReference>
<evidence type="ECO:0000256" key="7">
    <source>
        <dbReference type="SAM" id="Coils"/>
    </source>
</evidence>
<dbReference type="InterPro" id="IPR027370">
    <property type="entry name" value="Znf-RING_euk"/>
</dbReference>
<dbReference type="Pfam" id="PF01436">
    <property type="entry name" value="NHL"/>
    <property type="match status" value="1"/>
</dbReference>
<feature type="repeat" description="NHL" evidence="6">
    <location>
        <begin position="479"/>
        <end position="523"/>
    </location>
</feature>
<evidence type="ECO:0000313" key="10">
    <source>
        <dbReference type="Proteomes" id="UP000504629"/>
    </source>
</evidence>
<feature type="region of interest" description="Disordered" evidence="8">
    <location>
        <begin position="354"/>
        <end position="377"/>
    </location>
</feature>
<feature type="repeat" description="NHL" evidence="6">
    <location>
        <begin position="592"/>
        <end position="632"/>
    </location>
</feature>
<dbReference type="InterPro" id="IPR001841">
    <property type="entry name" value="Znf_RING"/>
</dbReference>
<dbReference type="InterPro" id="IPR017907">
    <property type="entry name" value="Znf_RING_CS"/>
</dbReference>
<reference evidence="11" key="1">
    <citation type="submission" date="2025-08" db="UniProtKB">
        <authorList>
            <consortium name="RefSeq"/>
        </authorList>
    </citation>
    <scope>IDENTIFICATION</scope>
    <source>
        <tissue evidence="11">Silk gland</tissue>
    </source>
</reference>
<evidence type="ECO:0000256" key="8">
    <source>
        <dbReference type="SAM" id="MobiDB-lite"/>
    </source>
</evidence>
<dbReference type="GO" id="GO:0061630">
    <property type="term" value="F:ubiquitin protein ligase activity"/>
    <property type="evidence" value="ECO:0007669"/>
    <property type="project" value="TreeGrafter"/>
</dbReference>
<keyword evidence="7" id="KW-0175">Coiled coil</keyword>
<accession>A0A6J2JRW2</accession>
<dbReference type="PROSITE" id="PS50089">
    <property type="entry name" value="ZF_RING_2"/>
    <property type="match status" value="1"/>
</dbReference>
<keyword evidence="10" id="KW-1185">Reference proteome</keyword>
<dbReference type="GO" id="GO:0000209">
    <property type="term" value="P:protein polyubiquitination"/>
    <property type="evidence" value="ECO:0007669"/>
    <property type="project" value="TreeGrafter"/>
</dbReference>
<dbReference type="GO" id="GO:0043161">
    <property type="term" value="P:proteasome-mediated ubiquitin-dependent protein catabolic process"/>
    <property type="evidence" value="ECO:0007669"/>
    <property type="project" value="TreeGrafter"/>
</dbReference>
<keyword evidence="3 5" id="KW-0863">Zinc-finger</keyword>
<keyword evidence="2" id="KW-0677">Repeat</keyword>
<dbReference type="CDD" id="cd05819">
    <property type="entry name" value="NHL"/>
    <property type="match status" value="1"/>
</dbReference>
<dbReference type="InterPro" id="IPR011042">
    <property type="entry name" value="6-blade_b-propeller_TolB-like"/>
</dbReference>
<dbReference type="GO" id="GO:0008270">
    <property type="term" value="F:zinc ion binding"/>
    <property type="evidence" value="ECO:0007669"/>
    <property type="project" value="UniProtKB-KW"/>
</dbReference>
<keyword evidence="1" id="KW-0479">Metal-binding</keyword>
<evidence type="ECO:0000313" key="11">
    <source>
        <dbReference type="RefSeq" id="XP_028031722.1"/>
    </source>
</evidence>
<name>A0A6J2JRW2_BOMMA</name>
<dbReference type="PANTHER" id="PTHR24104:SF25">
    <property type="entry name" value="PROTEIN LIN-41"/>
    <property type="match status" value="1"/>
</dbReference>
<dbReference type="GeneID" id="114244182"/>
<evidence type="ECO:0000256" key="6">
    <source>
        <dbReference type="PROSITE-ProRule" id="PRU00504"/>
    </source>
</evidence>
<dbReference type="Pfam" id="PF13445">
    <property type="entry name" value="zf-RING_UBOX"/>
    <property type="match status" value="1"/>
</dbReference>
<gene>
    <name evidence="11" type="primary">LOC114244182</name>
</gene>
<dbReference type="InterPro" id="IPR001258">
    <property type="entry name" value="NHL_repeat"/>
</dbReference>
<keyword evidence="4" id="KW-0862">Zinc</keyword>
<evidence type="ECO:0000256" key="5">
    <source>
        <dbReference type="PROSITE-ProRule" id="PRU00175"/>
    </source>
</evidence>
<protein>
    <submittedName>
        <fullName evidence="11">RING finger protein nhl-1-like isoform X2</fullName>
    </submittedName>
</protein>
<feature type="repeat" description="NHL" evidence="6">
    <location>
        <begin position="554"/>
        <end position="584"/>
    </location>
</feature>
<dbReference type="PROSITE" id="PS51125">
    <property type="entry name" value="NHL"/>
    <property type="match status" value="4"/>
</dbReference>
<proteinExistence type="predicted"/>
<dbReference type="RefSeq" id="XP_028031722.1">
    <property type="nucleotide sequence ID" value="XM_028175921.1"/>
</dbReference>
<feature type="domain" description="RING-type" evidence="9">
    <location>
        <begin position="80"/>
        <end position="120"/>
    </location>
</feature>
<organism evidence="10 11">
    <name type="scientific">Bombyx mandarina</name>
    <name type="common">Wild silk moth</name>
    <name type="synonym">Wild silkworm</name>
    <dbReference type="NCBI Taxonomy" id="7092"/>
    <lineage>
        <taxon>Eukaryota</taxon>
        <taxon>Metazoa</taxon>
        <taxon>Ecdysozoa</taxon>
        <taxon>Arthropoda</taxon>
        <taxon>Hexapoda</taxon>
        <taxon>Insecta</taxon>
        <taxon>Pterygota</taxon>
        <taxon>Neoptera</taxon>
        <taxon>Endopterygota</taxon>
        <taxon>Lepidoptera</taxon>
        <taxon>Glossata</taxon>
        <taxon>Ditrysia</taxon>
        <taxon>Bombycoidea</taxon>
        <taxon>Bombycidae</taxon>
        <taxon>Bombycinae</taxon>
        <taxon>Bombyx</taxon>
    </lineage>
</organism>
<evidence type="ECO:0000256" key="1">
    <source>
        <dbReference type="ARBA" id="ARBA00022723"/>
    </source>
</evidence>
<dbReference type="PROSITE" id="PS00518">
    <property type="entry name" value="ZF_RING_1"/>
    <property type="match status" value="1"/>
</dbReference>
<evidence type="ECO:0000256" key="3">
    <source>
        <dbReference type="ARBA" id="ARBA00022771"/>
    </source>
</evidence>
<dbReference type="Gene3D" id="2.40.10.500">
    <property type="match status" value="1"/>
</dbReference>
<feature type="region of interest" description="Disordered" evidence="8">
    <location>
        <begin position="24"/>
        <end position="45"/>
    </location>
</feature>
<evidence type="ECO:0000259" key="9">
    <source>
        <dbReference type="PROSITE" id="PS50089"/>
    </source>
</evidence>
<dbReference type="OrthoDB" id="654191at2759"/>
<sequence length="676" mass="75414">MADKVKKKPFFTLKRWNSQKQSDNVLGTISPITPSPRGQSQDNTELCRSHNSLATRTMNSVSDSKPRKLSAGGIKELVQCPLCLDVLHNPKMLPCQHTFCMTCLNSYIGDKPIFECPICKTKIQVQGPNFIRDLPSNLYIDSLLNIVGIHNKPQKNPETPPATPTTPGTQSVDLFAVGLRCSNCKSHCDNTNITSCEHCRLKFCGVCWSQHLDDMRTQIGSILKQLDSATNRLNHKIEHFKDRCERITEQINKTAEDKINAIIDSKNNMLIEAVSLQKSGDMSALALKTSLEEAKTVASKAMTVSDGVNIDGEQQVTTFMNLHQNAIQLLTDVIKWDTEGFVFDKENFTLEVDSTTPVDAESEDPVSEGSKHNDPLESEESLVTYYRSRNFIPHYVWRKTSRPSGVGLSPWDSHLYVCGMDSHSVMVVERAQAKIVTRLTCDEMLCPVQIAFMKSQGEIYVTDKWKHCIHVFSKDGLYLRSIGHKGSRVGMFRSPEGIATDNANNLIYVADTGNDRVQIIQPDGKFVDQIGVYNKLKPTGNTTLWETKEVICTELNTPTAVALTADRIIILDSGNRRVKVYNKNDKGKILEFGSTGQRKGQFRQPEVLAVDPMGYILVGDSGNCRVQVFKPTGQLVRVFGGFGTQPGKFGWISGIHVTKHLDIIICDTKNHTVNFL</sequence>
<dbReference type="PANTHER" id="PTHR24104">
    <property type="entry name" value="E3 UBIQUITIN-PROTEIN LIGASE NHLRC1-RELATED"/>
    <property type="match status" value="1"/>
</dbReference>
<evidence type="ECO:0000256" key="4">
    <source>
        <dbReference type="ARBA" id="ARBA00022833"/>
    </source>
</evidence>
<dbReference type="InterPro" id="IPR013083">
    <property type="entry name" value="Znf_RING/FYVE/PHD"/>
</dbReference>
<feature type="repeat" description="NHL" evidence="6">
    <location>
        <begin position="446"/>
        <end position="475"/>
    </location>
</feature>
<evidence type="ECO:0000256" key="2">
    <source>
        <dbReference type="ARBA" id="ARBA00022737"/>
    </source>
</evidence>
<dbReference type="AlphaFoldDB" id="A0A6J2JRW2"/>
<dbReference type="Gene3D" id="3.30.40.10">
    <property type="entry name" value="Zinc/RING finger domain, C3HC4 (zinc finger)"/>
    <property type="match status" value="1"/>
</dbReference>
<feature type="coiled-coil region" evidence="7">
    <location>
        <begin position="230"/>
        <end position="257"/>
    </location>
</feature>
<dbReference type="SMART" id="SM00184">
    <property type="entry name" value="RING"/>
    <property type="match status" value="1"/>
</dbReference>
<dbReference type="Pfam" id="PF17170">
    <property type="entry name" value="DUF5128"/>
    <property type="match status" value="1"/>
</dbReference>